<comment type="caution">
    <text evidence="12">The sequence shown here is derived from an EMBL/GenBank/DDBJ whole genome shotgun (WGS) entry which is preliminary data.</text>
</comment>
<gene>
    <name evidence="12" type="ORF">M6B38_402470</name>
</gene>
<evidence type="ECO:0000313" key="13">
    <source>
        <dbReference type="Proteomes" id="UP001140949"/>
    </source>
</evidence>
<dbReference type="GO" id="GO:0005663">
    <property type="term" value="C:DNA replication factor C complex"/>
    <property type="evidence" value="ECO:0007669"/>
    <property type="project" value="TreeGrafter"/>
</dbReference>
<dbReference type="NCBIfam" id="TIGR02397">
    <property type="entry name" value="dnaX_nterm"/>
    <property type="match status" value="1"/>
</dbReference>
<dbReference type="GO" id="GO:0003887">
    <property type="term" value="F:DNA-directed DNA polymerase activity"/>
    <property type="evidence" value="ECO:0007669"/>
    <property type="project" value="InterPro"/>
</dbReference>
<dbReference type="GO" id="GO:0046872">
    <property type="term" value="F:metal ion binding"/>
    <property type="evidence" value="ECO:0007669"/>
    <property type="project" value="UniProtKB-KW"/>
</dbReference>
<dbReference type="Pfam" id="PF23007">
    <property type="entry name" value="DnaA_N-like_STI"/>
    <property type="match status" value="1"/>
</dbReference>
<dbReference type="InterPro" id="IPR027417">
    <property type="entry name" value="P-loop_NTPase"/>
</dbReference>
<feature type="compositionally biased region" description="Polar residues" evidence="8">
    <location>
        <begin position="559"/>
        <end position="581"/>
    </location>
</feature>
<dbReference type="Gene3D" id="1.10.8.60">
    <property type="match status" value="1"/>
</dbReference>
<dbReference type="PANTHER" id="PTHR11669:SF46">
    <property type="entry name" value="PROTEIN STICHEL-LIKE 3"/>
    <property type="match status" value="1"/>
</dbReference>
<dbReference type="GO" id="GO:0006261">
    <property type="term" value="P:DNA-templated DNA replication"/>
    <property type="evidence" value="ECO:0007669"/>
    <property type="project" value="TreeGrafter"/>
</dbReference>
<evidence type="ECO:0000256" key="6">
    <source>
        <dbReference type="ARBA" id="ARBA00023054"/>
    </source>
</evidence>
<dbReference type="Pfam" id="PF13177">
    <property type="entry name" value="DNA_pol3_delta2"/>
    <property type="match status" value="1"/>
</dbReference>
<dbReference type="GO" id="GO:0009360">
    <property type="term" value="C:DNA polymerase III complex"/>
    <property type="evidence" value="ECO:0007669"/>
    <property type="project" value="InterPro"/>
</dbReference>
<keyword evidence="13" id="KW-1185">Reference proteome</keyword>
<evidence type="ECO:0000259" key="10">
    <source>
        <dbReference type="Pfam" id="PF22608"/>
    </source>
</evidence>
<dbReference type="PANTHER" id="PTHR11669">
    <property type="entry name" value="REPLICATION FACTOR C / DNA POLYMERASE III GAMMA-TAU SUBUNIT"/>
    <property type="match status" value="1"/>
</dbReference>
<dbReference type="Proteomes" id="UP001140949">
    <property type="component" value="Unassembled WGS sequence"/>
</dbReference>
<dbReference type="SUPFAM" id="SSF48019">
    <property type="entry name" value="post-AAA+ oligomerization domain-like"/>
    <property type="match status" value="1"/>
</dbReference>
<evidence type="ECO:0000256" key="3">
    <source>
        <dbReference type="ARBA" id="ARBA00022741"/>
    </source>
</evidence>
<feature type="domain" description="STICHEL DnaA-N-like alpha-beta" evidence="11">
    <location>
        <begin position="455"/>
        <end position="532"/>
    </location>
</feature>
<dbReference type="Pfam" id="PF12169">
    <property type="entry name" value="DNA_pol3_gamma3"/>
    <property type="match status" value="1"/>
</dbReference>
<dbReference type="InterPro" id="IPR050238">
    <property type="entry name" value="DNA_Rep/Repair_Clamp_Loader"/>
</dbReference>
<name>A0AAX6FU01_IRIPA</name>
<dbReference type="InterPro" id="IPR045085">
    <property type="entry name" value="HLD_clamp_pol_III_gamma_tau"/>
</dbReference>
<keyword evidence="4" id="KW-0862">Zinc</keyword>
<accession>A0AAX6FU01</accession>
<dbReference type="Gene3D" id="1.20.272.10">
    <property type="match status" value="1"/>
</dbReference>
<dbReference type="Gene3D" id="3.40.50.300">
    <property type="entry name" value="P-loop containing nucleotide triphosphate hydrolases"/>
    <property type="match status" value="1"/>
</dbReference>
<dbReference type="CDD" id="cd00009">
    <property type="entry name" value="AAA"/>
    <property type="match status" value="1"/>
</dbReference>
<dbReference type="AlphaFoldDB" id="A0AAX6FU01"/>
<evidence type="ECO:0000256" key="5">
    <source>
        <dbReference type="ARBA" id="ARBA00022840"/>
    </source>
</evidence>
<evidence type="ECO:0000256" key="2">
    <source>
        <dbReference type="ARBA" id="ARBA00022723"/>
    </source>
</evidence>
<dbReference type="CDD" id="cd18137">
    <property type="entry name" value="HLD_clamp_pol_III_gamma_tau"/>
    <property type="match status" value="1"/>
</dbReference>
<keyword evidence="5" id="KW-0067">ATP-binding</keyword>
<feature type="compositionally biased region" description="Basic and acidic residues" evidence="8">
    <location>
        <begin position="535"/>
        <end position="551"/>
    </location>
</feature>
<comment type="similarity">
    <text evidence="1">Belongs to the DnaX/STICHEL family.</text>
</comment>
<dbReference type="GO" id="GO:0003677">
    <property type="term" value="F:DNA binding"/>
    <property type="evidence" value="ECO:0007669"/>
    <property type="project" value="InterPro"/>
</dbReference>
<evidence type="ECO:0000259" key="11">
    <source>
        <dbReference type="Pfam" id="PF23007"/>
    </source>
</evidence>
<keyword evidence="2" id="KW-0479">Metal-binding</keyword>
<feature type="coiled-coil region" evidence="7">
    <location>
        <begin position="305"/>
        <end position="332"/>
    </location>
</feature>
<keyword evidence="6 7" id="KW-0175">Coiled coil</keyword>
<reference evidence="12" key="2">
    <citation type="submission" date="2023-04" db="EMBL/GenBank/DDBJ databases">
        <authorList>
            <person name="Bruccoleri R.E."/>
            <person name="Oakeley E.J."/>
            <person name="Faust A.-M."/>
            <person name="Dessus-Babus S."/>
            <person name="Altorfer M."/>
            <person name="Burckhardt D."/>
            <person name="Oertli M."/>
            <person name="Naumann U."/>
            <person name="Petersen F."/>
            <person name="Wong J."/>
        </authorList>
    </citation>
    <scope>NUCLEOTIDE SEQUENCE</scope>
    <source>
        <strain evidence="12">GSM-AAB239-AS_SAM_17_03QT</strain>
        <tissue evidence="12">Leaf</tissue>
    </source>
</reference>
<feature type="domain" description="DNA polymerase III subunit gamma/tau helical lid" evidence="10">
    <location>
        <begin position="174"/>
        <end position="214"/>
    </location>
</feature>
<dbReference type="InterPro" id="IPR008921">
    <property type="entry name" value="DNA_pol3_clamp-load_cplx_C"/>
</dbReference>
<dbReference type="Pfam" id="PF22608">
    <property type="entry name" value="DNAX_ATPase_lid"/>
    <property type="match status" value="1"/>
</dbReference>
<evidence type="ECO:0000256" key="4">
    <source>
        <dbReference type="ARBA" id="ARBA00022833"/>
    </source>
</evidence>
<reference evidence="12" key="1">
    <citation type="journal article" date="2023" name="GigaByte">
        <title>Genome assembly of the bearded iris, Iris pallida Lam.</title>
        <authorList>
            <person name="Bruccoleri R.E."/>
            <person name="Oakeley E.J."/>
            <person name="Faust A.M.E."/>
            <person name="Altorfer M."/>
            <person name="Dessus-Babus S."/>
            <person name="Burckhardt D."/>
            <person name="Oertli M."/>
            <person name="Naumann U."/>
            <person name="Petersen F."/>
            <person name="Wong J."/>
        </authorList>
    </citation>
    <scope>NUCLEOTIDE SEQUENCE</scope>
    <source>
        <strain evidence="12">GSM-AAB239-AS_SAM_17_03QT</strain>
    </source>
</reference>
<dbReference type="FunFam" id="1.10.8.60:FF:000013">
    <property type="entry name" value="DNA polymerase III subunit gamma/tau"/>
    <property type="match status" value="1"/>
</dbReference>
<organism evidence="12 13">
    <name type="scientific">Iris pallida</name>
    <name type="common">Sweet iris</name>
    <dbReference type="NCBI Taxonomy" id="29817"/>
    <lineage>
        <taxon>Eukaryota</taxon>
        <taxon>Viridiplantae</taxon>
        <taxon>Streptophyta</taxon>
        <taxon>Embryophyta</taxon>
        <taxon>Tracheophyta</taxon>
        <taxon>Spermatophyta</taxon>
        <taxon>Magnoliopsida</taxon>
        <taxon>Liliopsida</taxon>
        <taxon>Asparagales</taxon>
        <taxon>Iridaceae</taxon>
        <taxon>Iridoideae</taxon>
        <taxon>Irideae</taxon>
        <taxon>Iris</taxon>
    </lineage>
</organism>
<sequence>MPKSFKDLVGQSLVVQALSNAVSKRKVGLIYVFYGPHGTGKTSCARVFAKALNCQSAERPRPCDICTSCISHNLGKSRNVTEVGPVNAFDCEAILENVFDKATMSPLSSRYRVFIFDDCDTLPADSWSTILKVIDRAPRHVVFILVSSNVDHLPHIIMSRCQKFFFPKLKDSDIVYTLQRIATSEDLQIDKDALKLIASRSDGSLRDAEMTLDQLSLLGRRISLPLVQELVGLVSDEKLVDLLDLALSADTVNTVKNLREIMETGVEPLALISQLATIITDVLAGTYVFTREKLRRKYFRHSTLSKEDMEKLRQALKTLSEAEKQLRMSNDKSTWLTAALLQLAPDQQYTLPTSSAYTSLNHSPIGVNYISQGDLPRSSADRREDLLSTDKGFLRAAVGNPSNGRANNLVHDNRKRGITSNIIGKRNGDNTLVSPIRFAEATNTNGGYKCGKICKDYERIWLMVLDNVQSDALKQFLFQEGNLSSVSLGTAPTVKLMFTSPTNKAKAEKFRGQILQAFESALQSAVRLEIRCETRKDERQDAKDERQDAHIPLDLVPSENGSQLTRRQSMTNQRSQYSESESFVKGLPRENVLKGTVSSQSRWLHADTLDMDKGEINEVVTSPKEHQKIRLSESTAQCMGRGLENMWLDEASSMQHQPNLGLSENRENEAHHHRQSLVRGKVSLAHVIQQAEGCPQQGGWSRRKAISIAEKLELENLRLEPRSRSLLCWRVPTIPRRKLPCLRNRTKKPHYLLKIVTCGRCLGGRSPR</sequence>
<dbReference type="SUPFAM" id="SSF52540">
    <property type="entry name" value="P-loop containing nucleoside triphosphate hydrolases"/>
    <property type="match status" value="1"/>
</dbReference>
<dbReference type="GO" id="GO:0003689">
    <property type="term" value="F:DNA clamp loader activity"/>
    <property type="evidence" value="ECO:0007669"/>
    <property type="project" value="TreeGrafter"/>
</dbReference>
<dbReference type="GO" id="GO:0006281">
    <property type="term" value="P:DNA repair"/>
    <property type="evidence" value="ECO:0007669"/>
    <property type="project" value="TreeGrafter"/>
</dbReference>
<dbReference type="InterPro" id="IPR054506">
    <property type="entry name" value="DnaA_N-like_STI"/>
</dbReference>
<keyword evidence="3" id="KW-0547">Nucleotide-binding</keyword>
<evidence type="ECO:0000256" key="7">
    <source>
        <dbReference type="SAM" id="Coils"/>
    </source>
</evidence>
<dbReference type="GO" id="GO:0005524">
    <property type="term" value="F:ATP binding"/>
    <property type="evidence" value="ECO:0007669"/>
    <property type="project" value="UniProtKB-KW"/>
</dbReference>
<evidence type="ECO:0000259" key="9">
    <source>
        <dbReference type="Pfam" id="PF12169"/>
    </source>
</evidence>
<evidence type="ECO:0000256" key="8">
    <source>
        <dbReference type="SAM" id="MobiDB-lite"/>
    </source>
</evidence>
<evidence type="ECO:0000256" key="1">
    <source>
        <dbReference type="ARBA" id="ARBA00006360"/>
    </source>
</evidence>
<feature type="domain" description="DNA polymerase III gamma subunit" evidence="9">
    <location>
        <begin position="223"/>
        <end position="344"/>
    </location>
</feature>
<dbReference type="InterPro" id="IPR012763">
    <property type="entry name" value="DNA_pol_III_sug/sutau_N"/>
</dbReference>
<feature type="region of interest" description="Disordered" evidence="8">
    <location>
        <begin position="535"/>
        <end position="583"/>
    </location>
</feature>
<dbReference type="EMBL" id="JANAVB010026079">
    <property type="protein sequence ID" value="KAJ6819518.1"/>
    <property type="molecule type" value="Genomic_DNA"/>
</dbReference>
<evidence type="ECO:0000313" key="12">
    <source>
        <dbReference type="EMBL" id="KAJ6819518.1"/>
    </source>
</evidence>
<protein>
    <submittedName>
        <fullName evidence="12">Protein STICHEL-like 4</fullName>
    </submittedName>
</protein>
<dbReference type="InterPro" id="IPR022754">
    <property type="entry name" value="DNA_pol_III_gamma-3"/>
</dbReference>
<proteinExistence type="inferred from homology"/>